<evidence type="ECO:0000256" key="3">
    <source>
        <dbReference type="ARBA" id="ARBA00022946"/>
    </source>
</evidence>
<dbReference type="PANTHER" id="PTHR13675:SF0">
    <property type="entry name" value="LYR MOTIF-CONTAINING PROTEIN 2"/>
    <property type="match status" value="1"/>
</dbReference>
<reference evidence="8" key="1">
    <citation type="journal article" date="2020" name="Stud. Mycol.">
        <title>101 Dothideomycetes genomes: a test case for predicting lifestyles and emergence of pathogens.</title>
        <authorList>
            <person name="Haridas S."/>
            <person name="Albert R."/>
            <person name="Binder M."/>
            <person name="Bloem J."/>
            <person name="Labutti K."/>
            <person name="Salamov A."/>
            <person name="Andreopoulos B."/>
            <person name="Baker S."/>
            <person name="Barry K."/>
            <person name="Bills G."/>
            <person name="Bluhm B."/>
            <person name="Cannon C."/>
            <person name="Castanera R."/>
            <person name="Culley D."/>
            <person name="Daum C."/>
            <person name="Ezra D."/>
            <person name="Gonzalez J."/>
            <person name="Henrissat B."/>
            <person name="Kuo A."/>
            <person name="Liang C."/>
            <person name="Lipzen A."/>
            <person name="Lutzoni F."/>
            <person name="Magnuson J."/>
            <person name="Mondo S."/>
            <person name="Nolan M."/>
            <person name="Ohm R."/>
            <person name="Pangilinan J."/>
            <person name="Park H.-J."/>
            <person name="Ramirez L."/>
            <person name="Alfaro M."/>
            <person name="Sun H."/>
            <person name="Tritt A."/>
            <person name="Yoshinaga Y."/>
            <person name="Zwiers L.-H."/>
            <person name="Turgeon B."/>
            <person name="Goodwin S."/>
            <person name="Spatafora J."/>
            <person name="Crous P."/>
            <person name="Grigoriev I."/>
        </authorList>
    </citation>
    <scope>NUCLEOTIDE SEQUENCE</scope>
    <source>
        <strain evidence="8">Tuck. ex Michener</strain>
    </source>
</reference>
<dbReference type="EMBL" id="ML991792">
    <property type="protein sequence ID" value="KAF2235305.1"/>
    <property type="molecule type" value="Genomic_DNA"/>
</dbReference>
<sequence length="109" mass="12917">MRFGRLNSSLQARRAYATVQNSRPSRLKSNVVDLDHFLQRQRALALWRDIVRAIRSVPNSSTKYELRRYARAEFERNKQVTDIAHIRYLISTGKTEFDGMKRYIEEQAQ</sequence>
<comment type="similarity">
    <text evidence="2">Belongs to the complex I LYR family.</text>
</comment>
<evidence type="ECO:0000256" key="1">
    <source>
        <dbReference type="ARBA" id="ARBA00004173"/>
    </source>
</evidence>
<protein>
    <recommendedName>
        <fullName evidence="5">LYR motif-containing protein 2</fullName>
    </recommendedName>
</protein>
<dbReference type="GO" id="GO:0005739">
    <property type="term" value="C:mitochondrion"/>
    <property type="evidence" value="ECO:0007669"/>
    <property type="project" value="UniProtKB-SubCell"/>
</dbReference>
<evidence type="ECO:0000313" key="8">
    <source>
        <dbReference type="EMBL" id="KAF2235305.1"/>
    </source>
</evidence>
<dbReference type="AlphaFoldDB" id="A0A6A6HB23"/>
<comment type="subcellular location">
    <subcellularLocation>
        <location evidence="1">Mitochondrion</location>
    </subcellularLocation>
</comment>
<name>A0A6A6HB23_VIRVR</name>
<keyword evidence="9" id="KW-1185">Reference proteome</keyword>
<evidence type="ECO:0000313" key="9">
    <source>
        <dbReference type="Proteomes" id="UP000800092"/>
    </source>
</evidence>
<evidence type="ECO:0000256" key="5">
    <source>
        <dbReference type="ARBA" id="ARBA00026235"/>
    </source>
</evidence>
<accession>A0A6A6HB23</accession>
<dbReference type="InterPro" id="IPR045293">
    <property type="entry name" value="Complex1_LYR_LYRM2"/>
</dbReference>
<proteinExistence type="inferred from homology"/>
<keyword evidence="3" id="KW-0809">Transit peptide</keyword>
<comment type="function">
    <text evidence="6">Involved in efficient integration of the N-module into mitochondrial respiratory chain complex I.</text>
</comment>
<dbReference type="InterPro" id="IPR008011">
    <property type="entry name" value="Complex1_LYR_dom"/>
</dbReference>
<dbReference type="PANTHER" id="PTHR13675">
    <property type="entry name" value="LYR MOTIF-CONTAINING PROTEIN 2"/>
    <property type="match status" value="1"/>
</dbReference>
<gene>
    <name evidence="8" type="ORF">EV356DRAFT_500533</name>
</gene>
<evidence type="ECO:0000256" key="6">
    <source>
        <dbReference type="ARBA" id="ARBA00044735"/>
    </source>
</evidence>
<evidence type="ECO:0000259" key="7">
    <source>
        <dbReference type="Pfam" id="PF05347"/>
    </source>
</evidence>
<dbReference type="Proteomes" id="UP000800092">
    <property type="component" value="Unassembled WGS sequence"/>
</dbReference>
<dbReference type="CDD" id="cd20262">
    <property type="entry name" value="Complex1_LYR_LYRM2"/>
    <property type="match status" value="1"/>
</dbReference>
<evidence type="ECO:0000256" key="4">
    <source>
        <dbReference type="ARBA" id="ARBA00023128"/>
    </source>
</evidence>
<organism evidence="8 9">
    <name type="scientific">Viridothelium virens</name>
    <name type="common">Speckled blister lichen</name>
    <name type="synonym">Trypethelium virens</name>
    <dbReference type="NCBI Taxonomy" id="1048519"/>
    <lineage>
        <taxon>Eukaryota</taxon>
        <taxon>Fungi</taxon>
        <taxon>Dikarya</taxon>
        <taxon>Ascomycota</taxon>
        <taxon>Pezizomycotina</taxon>
        <taxon>Dothideomycetes</taxon>
        <taxon>Dothideomycetes incertae sedis</taxon>
        <taxon>Trypetheliales</taxon>
        <taxon>Trypetheliaceae</taxon>
        <taxon>Viridothelium</taxon>
    </lineage>
</organism>
<feature type="domain" description="Complex 1 LYR protein" evidence="7">
    <location>
        <begin position="41"/>
        <end position="98"/>
    </location>
</feature>
<dbReference type="OrthoDB" id="74240at2759"/>
<dbReference type="Pfam" id="PF05347">
    <property type="entry name" value="Complex1_LYR"/>
    <property type="match status" value="1"/>
</dbReference>
<keyword evidence="4" id="KW-0496">Mitochondrion</keyword>
<evidence type="ECO:0000256" key="2">
    <source>
        <dbReference type="ARBA" id="ARBA00009508"/>
    </source>
</evidence>